<comment type="function">
    <text evidence="12">The UvrABC repair system catalyzes the recognition and processing of DNA lesions. A damage recognition complex composed of 2 UvrA and 2 UvrB subunits scans DNA for abnormalities. Upon binding of the UvrA(2)B(2) complex to a putative damaged site, the DNA wraps around one UvrB monomer. DNA wrap is dependent on ATP binding by UvrB and probably causes local melting of the DNA helix, facilitating insertion of UvrB beta-hairpin between the DNA strands. Then UvrB probes one DNA strand for the presence of a lesion. If a lesion is found the UvrA subunits dissociate and the UvrB-DNA preincision complex is formed. This complex is subsequently bound by UvrC and the second UvrB is released. If no lesion is found, the DNA wraps around the other UvrB subunit that will check the other stand for damage.</text>
</comment>
<dbReference type="SMART" id="SM00487">
    <property type="entry name" value="DEXDc"/>
    <property type="match status" value="1"/>
</dbReference>
<evidence type="ECO:0000256" key="2">
    <source>
        <dbReference type="ARBA" id="ARBA00008533"/>
    </source>
</evidence>
<dbReference type="GeneID" id="96779501"/>
<dbReference type="InterPro" id="IPR001943">
    <property type="entry name" value="UVR_dom"/>
</dbReference>
<evidence type="ECO:0000256" key="9">
    <source>
        <dbReference type="ARBA" id="ARBA00023204"/>
    </source>
</evidence>
<evidence type="ECO:0000259" key="14">
    <source>
        <dbReference type="PROSITE" id="PS50151"/>
    </source>
</evidence>
<dbReference type="PANTHER" id="PTHR24029">
    <property type="entry name" value="UVRABC SYSTEM PROTEIN B"/>
    <property type="match status" value="1"/>
</dbReference>
<dbReference type="GO" id="GO:0009380">
    <property type="term" value="C:excinuclease repair complex"/>
    <property type="evidence" value="ECO:0007669"/>
    <property type="project" value="InterPro"/>
</dbReference>
<keyword evidence="7 12" id="KW-0067">ATP-binding</keyword>
<evidence type="ECO:0000256" key="1">
    <source>
        <dbReference type="ARBA" id="ARBA00004496"/>
    </source>
</evidence>
<dbReference type="GO" id="GO:0009432">
    <property type="term" value="P:SOS response"/>
    <property type="evidence" value="ECO:0007669"/>
    <property type="project" value="UniProtKB-UniRule"/>
</dbReference>
<keyword evidence="9 12" id="KW-0234">DNA repair</keyword>
<evidence type="ECO:0000256" key="4">
    <source>
        <dbReference type="ARBA" id="ARBA00022741"/>
    </source>
</evidence>
<keyword evidence="8 12" id="KW-0267">Excision nuclease</keyword>
<feature type="domain" description="UVR" evidence="14">
    <location>
        <begin position="649"/>
        <end position="684"/>
    </location>
</feature>
<evidence type="ECO:0000256" key="8">
    <source>
        <dbReference type="ARBA" id="ARBA00022881"/>
    </source>
</evidence>
<evidence type="ECO:0000256" key="11">
    <source>
        <dbReference type="ARBA" id="ARBA00029504"/>
    </source>
</evidence>
<dbReference type="GO" id="GO:0009381">
    <property type="term" value="F:excinuclease ABC activity"/>
    <property type="evidence" value="ECO:0007669"/>
    <property type="project" value="UniProtKB-UniRule"/>
</dbReference>
<dbReference type="InterPro" id="IPR014001">
    <property type="entry name" value="Helicase_ATP-bd"/>
</dbReference>
<evidence type="ECO:0000256" key="7">
    <source>
        <dbReference type="ARBA" id="ARBA00022840"/>
    </source>
</evidence>
<dbReference type="Pfam" id="PF12344">
    <property type="entry name" value="UvrB"/>
    <property type="match status" value="1"/>
</dbReference>
<dbReference type="RefSeq" id="WP_154407723.1">
    <property type="nucleotide sequence ID" value="NZ_JBJDWX010000094.1"/>
</dbReference>
<dbReference type="PANTHER" id="PTHR24029:SF0">
    <property type="entry name" value="UVRABC SYSTEM PROTEIN B"/>
    <property type="match status" value="1"/>
</dbReference>
<comment type="domain">
    <text evidence="12">The beta-hairpin motif is involved in DNA binding.</text>
</comment>
<keyword evidence="3 12" id="KW-0963">Cytoplasm</keyword>
<protein>
    <recommendedName>
        <fullName evidence="11 12">UvrABC system protein B</fullName>
        <shortName evidence="12">Protein UvrB</shortName>
    </recommendedName>
    <alternativeName>
        <fullName evidence="12">Excinuclease ABC subunit B</fullName>
    </alternativeName>
</protein>
<evidence type="ECO:0000256" key="5">
    <source>
        <dbReference type="ARBA" id="ARBA00022763"/>
    </source>
</evidence>
<dbReference type="GO" id="GO:0006289">
    <property type="term" value="P:nucleotide-excision repair"/>
    <property type="evidence" value="ECO:0007669"/>
    <property type="project" value="UniProtKB-UniRule"/>
</dbReference>
<organism evidence="17 18">
    <name type="scientific">Anaerovibrio slackiae</name>
    <dbReference type="NCBI Taxonomy" id="2652309"/>
    <lineage>
        <taxon>Bacteria</taxon>
        <taxon>Bacillati</taxon>
        <taxon>Bacillota</taxon>
        <taxon>Negativicutes</taxon>
        <taxon>Selenomonadales</taxon>
        <taxon>Selenomonadaceae</taxon>
        <taxon>Anaerovibrio</taxon>
    </lineage>
</organism>
<feature type="binding site" evidence="12">
    <location>
        <begin position="52"/>
        <end position="59"/>
    </location>
    <ligand>
        <name>ATP</name>
        <dbReference type="ChEBI" id="CHEBI:30616"/>
    </ligand>
</feature>
<dbReference type="Gene3D" id="4.10.860.10">
    <property type="entry name" value="UVR domain"/>
    <property type="match status" value="1"/>
</dbReference>
<dbReference type="SUPFAM" id="SSF52540">
    <property type="entry name" value="P-loop containing nucleoside triphosphate hydrolases"/>
    <property type="match status" value="2"/>
</dbReference>
<dbReference type="SUPFAM" id="SSF46600">
    <property type="entry name" value="C-terminal UvrC-binding domain of UvrB"/>
    <property type="match status" value="1"/>
</dbReference>
<dbReference type="GO" id="GO:0005737">
    <property type="term" value="C:cytoplasm"/>
    <property type="evidence" value="ECO:0007669"/>
    <property type="project" value="UniProtKB-SubCell"/>
</dbReference>
<feature type="domain" description="Helicase ATP-binding" evidence="15">
    <location>
        <begin position="39"/>
        <end position="173"/>
    </location>
</feature>
<dbReference type="GO" id="GO:0005524">
    <property type="term" value="F:ATP binding"/>
    <property type="evidence" value="ECO:0007669"/>
    <property type="project" value="UniProtKB-UniRule"/>
</dbReference>
<dbReference type="InterPro" id="IPR004807">
    <property type="entry name" value="UvrB"/>
</dbReference>
<dbReference type="GO" id="GO:0016887">
    <property type="term" value="F:ATP hydrolysis activity"/>
    <property type="evidence" value="ECO:0007669"/>
    <property type="project" value="InterPro"/>
</dbReference>
<dbReference type="Pfam" id="PF17757">
    <property type="entry name" value="UvrB_inter"/>
    <property type="match status" value="1"/>
</dbReference>
<dbReference type="Pfam" id="PF00271">
    <property type="entry name" value="Helicase_C"/>
    <property type="match status" value="1"/>
</dbReference>
<dbReference type="EMBL" id="VUNR01000026">
    <property type="protein sequence ID" value="MSU09553.1"/>
    <property type="molecule type" value="Genomic_DNA"/>
</dbReference>
<dbReference type="PROSITE" id="PS51192">
    <property type="entry name" value="HELICASE_ATP_BIND_1"/>
    <property type="match status" value="1"/>
</dbReference>
<keyword evidence="5 12" id="KW-0227">DNA damage</keyword>
<dbReference type="InterPro" id="IPR036876">
    <property type="entry name" value="UVR_dom_sf"/>
</dbReference>
<dbReference type="NCBIfam" id="NF003673">
    <property type="entry name" value="PRK05298.1"/>
    <property type="match status" value="1"/>
</dbReference>
<dbReference type="PROSITE" id="PS50151">
    <property type="entry name" value="UVR"/>
    <property type="match status" value="1"/>
</dbReference>
<dbReference type="NCBIfam" id="TIGR00631">
    <property type="entry name" value="uvrb"/>
    <property type="match status" value="1"/>
</dbReference>
<feature type="short sequence motif" description="Beta-hairpin" evidence="12">
    <location>
        <begin position="105"/>
        <end position="128"/>
    </location>
</feature>
<keyword evidence="6 12" id="KW-0228">DNA excision</keyword>
<dbReference type="CDD" id="cd17916">
    <property type="entry name" value="DEXHc_UvrB"/>
    <property type="match status" value="1"/>
</dbReference>
<dbReference type="HAMAP" id="MF_00204">
    <property type="entry name" value="UvrB"/>
    <property type="match status" value="1"/>
</dbReference>
<proteinExistence type="inferred from homology"/>
<dbReference type="SMART" id="SM00490">
    <property type="entry name" value="HELICc"/>
    <property type="match status" value="1"/>
</dbReference>
<dbReference type="InterPro" id="IPR041471">
    <property type="entry name" value="UvrB_inter"/>
</dbReference>
<feature type="domain" description="Helicase C-terminal" evidence="16">
    <location>
        <begin position="443"/>
        <end position="609"/>
    </location>
</feature>
<accession>A0A6I2UDE1</accession>
<evidence type="ECO:0000256" key="12">
    <source>
        <dbReference type="HAMAP-Rule" id="MF_00204"/>
    </source>
</evidence>
<dbReference type="InterPro" id="IPR024759">
    <property type="entry name" value="UvrB_YAD/RRR_dom"/>
</dbReference>
<reference evidence="17 18" key="1">
    <citation type="submission" date="2019-08" db="EMBL/GenBank/DDBJ databases">
        <title>In-depth cultivation of the pig gut microbiome towards novel bacterial diversity and tailored functional studies.</title>
        <authorList>
            <person name="Wylensek D."/>
            <person name="Hitch T.C.A."/>
            <person name="Clavel T."/>
        </authorList>
    </citation>
    <scope>NUCLEOTIDE SEQUENCE [LARGE SCALE GENOMIC DNA]</scope>
    <source>
        <strain evidence="17 18">WCA-693-APC-5D-A</strain>
    </source>
</reference>
<keyword evidence="4 12" id="KW-0547">Nucleotide-binding</keyword>
<keyword evidence="18" id="KW-1185">Reference proteome</keyword>
<name>A0A6I2UDE1_9FIRM</name>
<dbReference type="InterPro" id="IPR027417">
    <property type="entry name" value="P-loop_NTPase"/>
</dbReference>
<dbReference type="GO" id="GO:0003677">
    <property type="term" value="F:DNA binding"/>
    <property type="evidence" value="ECO:0007669"/>
    <property type="project" value="UniProtKB-UniRule"/>
</dbReference>
<dbReference type="CDD" id="cd18790">
    <property type="entry name" value="SF2_C_UvrB"/>
    <property type="match status" value="1"/>
</dbReference>
<sequence length="695" mass="78981">MLPKLNNMDFDNDKAVPFKVVAPFEPMGDQPQAVEDLAAGIENGQEAQVLLGATGTGKTFTIAKLIEKVQRPTLVIAHNKTLAAQLASEFKAFFPDNYVGYFVSYYDYYQPEAYIASTDTYIEKDASINDEIDELRHSATCSLFERRDVIVVASVSCIYGLGSPESYHEMVLSLHKGQETDRDAILRRLVTMQYERNDMVLERGNFRVRGDVIEVFPAGYNNRAVRIELFGDEVDRILEFDVLTGQVIGERIHSMIFPASHYVTNREDLETAMGTIRQEMEEQVKYFKGENKLIEAQRIEQRVNYDLEMIQEMGYCSGIENYSRHLTQRAAGDAPYTLLDYFPEDFLIVIDESHVTLPQIRAMYAGDRSRKESLVNNGFRLPSAYDNRPLKFEEFEKRINQIVYVSATPAKYELGQAQQIAQQIIRPTGLLDPEIEIRPLEGQMDDLLGEIHLRVAKNQRVLVTTLTKRMAENLTDYLKDMGVKVRYLHSDIATIERAEIIKELRLGKFDVLVGINLLREGLDMPEVSLVAILDADKEGFLRSDTSLIQTIGRAARNAEGRVIMYADVVTDSMRRAIDETSRRRQVQQEYNQAHGIVPKTIIKPVKDLIELTLVAESSGEYKVDVDATARAAAKKLQVPGKKMTKKESEALLKALMKEMQMASRSLEFERAAQLRDMIFELEDAMGKKSSRKKKS</sequence>
<evidence type="ECO:0000256" key="6">
    <source>
        <dbReference type="ARBA" id="ARBA00022769"/>
    </source>
</evidence>
<comment type="subunit">
    <text evidence="10 12 13">Forms a heterotetramer with UvrA during the search for lesions. Interacts with UvrC in an incision complex.</text>
</comment>
<dbReference type="PROSITE" id="PS51194">
    <property type="entry name" value="HELICASE_CTER"/>
    <property type="match status" value="1"/>
</dbReference>
<comment type="similarity">
    <text evidence="2 12 13">Belongs to the UvrB family.</text>
</comment>
<dbReference type="Proteomes" id="UP000433181">
    <property type="component" value="Unassembled WGS sequence"/>
</dbReference>
<keyword evidence="12 13" id="KW-0742">SOS response</keyword>
<dbReference type="Pfam" id="PF04851">
    <property type="entry name" value="ResIII"/>
    <property type="match status" value="1"/>
</dbReference>
<comment type="subcellular location">
    <subcellularLocation>
        <location evidence="1 12 13">Cytoplasm</location>
    </subcellularLocation>
</comment>
<evidence type="ECO:0000256" key="3">
    <source>
        <dbReference type="ARBA" id="ARBA00022490"/>
    </source>
</evidence>
<dbReference type="AlphaFoldDB" id="A0A6I2UDE1"/>
<dbReference type="InterPro" id="IPR001650">
    <property type="entry name" value="Helicase_C-like"/>
</dbReference>
<dbReference type="InterPro" id="IPR006935">
    <property type="entry name" value="Helicase/UvrB_N"/>
</dbReference>
<comment type="caution">
    <text evidence="17">The sequence shown here is derived from an EMBL/GenBank/DDBJ whole genome shotgun (WGS) entry which is preliminary data.</text>
</comment>
<evidence type="ECO:0000259" key="15">
    <source>
        <dbReference type="PROSITE" id="PS51192"/>
    </source>
</evidence>
<evidence type="ECO:0000256" key="13">
    <source>
        <dbReference type="RuleBase" id="RU003587"/>
    </source>
</evidence>
<gene>
    <name evidence="12 17" type="primary">uvrB</name>
    <name evidence="17" type="ORF">FYJ84_11235</name>
</gene>
<evidence type="ECO:0000313" key="17">
    <source>
        <dbReference type="EMBL" id="MSU09553.1"/>
    </source>
</evidence>
<dbReference type="Gene3D" id="3.40.50.300">
    <property type="entry name" value="P-loop containing nucleotide triphosphate hydrolases"/>
    <property type="match status" value="3"/>
</dbReference>
<dbReference type="Pfam" id="PF02151">
    <property type="entry name" value="UVR"/>
    <property type="match status" value="1"/>
</dbReference>
<evidence type="ECO:0000259" key="16">
    <source>
        <dbReference type="PROSITE" id="PS51194"/>
    </source>
</evidence>
<evidence type="ECO:0000256" key="10">
    <source>
        <dbReference type="ARBA" id="ARBA00026033"/>
    </source>
</evidence>
<evidence type="ECO:0000313" key="18">
    <source>
        <dbReference type="Proteomes" id="UP000433181"/>
    </source>
</evidence>